<evidence type="ECO:0000313" key="5">
    <source>
        <dbReference type="Proteomes" id="UP001500791"/>
    </source>
</evidence>
<dbReference type="SUPFAM" id="SSF47413">
    <property type="entry name" value="lambda repressor-like DNA-binding domains"/>
    <property type="match status" value="1"/>
</dbReference>
<dbReference type="Pfam" id="PF13464">
    <property type="entry name" value="RodZ_C"/>
    <property type="match status" value="1"/>
</dbReference>
<evidence type="ECO:0000256" key="1">
    <source>
        <dbReference type="SAM" id="MobiDB-lite"/>
    </source>
</evidence>
<dbReference type="Gene3D" id="1.10.260.40">
    <property type="entry name" value="lambda repressor-like DNA-binding domains"/>
    <property type="match status" value="1"/>
</dbReference>
<dbReference type="CDD" id="cd00093">
    <property type="entry name" value="HTH_XRE"/>
    <property type="match status" value="1"/>
</dbReference>
<evidence type="ECO:0000313" key="4">
    <source>
        <dbReference type="EMBL" id="GAA0382650.1"/>
    </source>
</evidence>
<protein>
    <recommendedName>
        <fullName evidence="3">Cytoskeleton protein RodZ-like C-terminal domain-containing protein</fullName>
    </recommendedName>
</protein>
<feature type="transmembrane region" description="Helical" evidence="2">
    <location>
        <begin position="130"/>
        <end position="148"/>
    </location>
</feature>
<dbReference type="Proteomes" id="UP001500791">
    <property type="component" value="Unassembled WGS sequence"/>
</dbReference>
<sequence length="386" mass="40375">MDQDRPLPPENDSQTAQTAEDTAHEDMTAEPTTLGGRLRAARLASGLSFVELSTKTRVNTRFLKAIEQGDQSLLPSRIFTMGYVRIYAQVLGLDELEAVEQYKAEFPEAGAILQAPTGAAFQQMRRRSPAILGVIGVVGLAFLCWNIFQRLNRIEPPHPSDLTAIPAVWSKEADKVPQTALVLGGPQAAPPDQTTPPLYLTPGIEAQILGDDPDAAATAAAPAPPVQAAFNPRGALYGAPANSSTTTLQAIKPVTLVVRQGDGRVLFARQLAEGDSWRAPLNVQATVDVSDPTAVAVYMNGELAAPLAGTQTPLARLNALAGNLARQAESRAAAAAEAEVRARNALAEQAAAELARTTPPAAAAAPVATPAPTTSAPTTSAQVVPQ</sequence>
<proteinExistence type="predicted"/>
<dbReference type="PANTHER" id="PTHR34475:SF1">
    <property type="entry name" value="CYTOSKELETON PROTEIN RODZ"/>
    <property type="match status" value="1"/>
</dbReference>
<feature type="compositionally biased region" description="Polar residues" evidence="1">
    <location>
        <begin position="11"/>
        <end position="20"/>
    </location>
</feature>
<keyword evidence="2" id="KW-1133">Transmembrane helix</keyword>
<feature type="domain" description="Cytoskeleton protein RodZ-like C-terminal" evidence="3">
    <location>
        <begin position="248"/>
        <end position="317"/>
    </location>
</feature>
<dbReference type="PANTHER" id="PTHR34475">
    <property type="match status" value="1"/>
</dbReference>
<dbReference type="Pfam" id="PF13413">
    <property type="entry name" value="HTH_25"/>
    <property type="match status" value="1"/>
</dbReference>
<accession>A0ABN0Y482</accession>
<evidence type="ECO:0000256" key="2">
    <source>
        <dbReference type="SAM" id="Phobius"/>
    </source>
</evidence>
<dbReference type="EMBL" id="BAAAEJ010000003">
    <property type="protein sequence ID" value="GAA0382650.1"/>
    <property type="molecule type" value="Genomic_DNA"/>
</dbReference>
<keyword evidence="2" id="KW-0812">Transmembrane</keyword>
<dbReference type="InterPro" id="IPR001387">
    <property type="entry name" value="Cro/C1-type_HTH"/>
</dbReference>
<keyword evidence="2" id="KW-0472">Membrane</keyword>
<feature type="region of interest" description="Disordered" evidence="1">
    <location>
        <begin position="351"/>
        <end position="386"/>
    </location>
</feature>
<gene>
    <name evidence="4" type="ORF">GCM10009093_07010</name>
</gene>
<dbReference type="InterPro" id="IPR025194">
    <property type="entry name" value="RodZ-like_C"/>
</dbReference>
<reference evidence="4 5" key="1">
    <citation type="journal article" date="2019" name="Int. J. Syst. Evol. Microbiol.">
        <title>The Global Catalogue of Microorganisms (GCM) 10K type strain sequencing project: providing services to taxonomists for standard genome sequencing and annotation.</title>
        <authorList>
            <consortium name="The Broad Institute Genomics Platform"/>
            <consortium name="The Broad Institute Genome Sequencing Center for Infectious Disease"/>
            <person name="Wu L."/>
            <person name="Ma J."/>
        </authorList>
    </citation>
    <scope>NUCLEOTIDE SEQUENCE [LARGE SCALE GENOMIC DNA]</scope>
    <source>
        <strain evidence="4 5">JCM 13476</strain>
    </source>
</reference>
<keyword evidence="5" id="KW-1185">Reference proteome</keyword>
<organism evidence="4 5">
    <name type="scientific">Brevundimonas terrae</name>
    <dbReference type="NCBI Taxonomy" id="363631"/>
    <lineage>
        <taxon>Bacteria</taxon>
        <taxon>Pseudomonadati</taxon>
        <taxon>Pseudomonadota</taxon>
        <taxon>Alphaproteobacteria</taxon>
        <taxon>Caulobacterales</taxon>
        <taxon>Caulobacteraceae</taxon>
        <taxon>Brevundimonas</taxon>
    </lineage>
</organism>
<comment type="caution">
    <text evidence="4">The sequence shown here is derived from an EMBL/GenBank/DDBJ whole genome shotgun (WGS) entry which is preliminary data.</text>
</comment>
<name>A0ABN0Y482_9CAUL</name>
<dbReference type="RefSeq" id="WP_167175122.1">
    <property type="nucleotide sequence ID" value="NZ_BAAAEJ010000003.1"/>
</dbReference>
<feature type="region of interest" description="Disordered" evidence="1">
    <location>
        <begin position="1"/>
        <end position="32"/>
    </location>
</feature>
<dbReference type="InterPro" id="IPR010982">
    <property type="entry name" value="Lambda_DNA-bd_dom_sf"/>
</dbReference>
<dbReference type="InterPro" id="IPR050400">
    <property type="entry name" value="Bact_Cytoskel_RodZ"/>
</dbReference>
<evidence type="ECO:0000259" key="3">
    <source>
        <dbReference type="Pfam" id="PF13464"/>
    </source>
</evidence>